<feature type="domain" description="Transposase IS200-like" evidence="1">
    <location>
        <begin position="2"/>
        <end position="136"/>
    </location>
</feature>
<evidence type="ECO:0000313" key="2">
    <source>
        <dbReference type="EMBL" id="OGI77017.1"/>
    </source>
</evidence>
<sequence length="228" mass="27642">MVGDIYHICNRGIRKEKIFDRDSDYFRFVLNLYRLNNKGESLRMNQHRKFINSFPEQDKIVEILKWTLLPNHYHLLLYEKVDGGVLEFVKRLGNSFTKYINIKRETSGYLFQNSARIIQIKNNRHFLYIPFYIDLNLLDLIYSKDEHKKMNIKKSLNFFKNYKWSSFRDYFGDQTSPFSKIINKDLFYEFFDTNQEDYHEELCEFLKGEEYKTLKNELIKDKLVDVAG</sequence>
<organism evidence="2 3">
    <name type="scientific">Candidatus Nomurabacteria bacterium RIFCSPHIGHO2_02_FULL_37_13</name>
    <dbReference type="NCBI Taxonomy" id="1801750"/>
    <lineage>
        <taxon>Bacteria</taxon>
        <taxon>Candidatus Nomuraibacteriota</taxon>
    </lineage>
</organism>
<reference evidence="2 3" key="1">
    <citation type="journal article" date="2016" name="Nat. Commun.">
        <title>Thousands of microbial genomes shed light on interconnected biogeochemical processes in an aquifer system.</title>
        <authorList>
            <person name="Anantharaman K."/>
            <person name="Brown C.T."/>
            <person name="Hug L.A."/>
            <person name="Sharon I."/>
            <person name="Castelle C.J."/>
            <person name="Probst A.J."/>
            <person name="Thomas B.C."/>
            <person name="Singh A."/>
            <person name="Wilkins M.J."/>
            <person name="Karaoz U."/>
            <person name="Brodie E.L."/>
            <person name="Williams K.H."/>
            <person name="Hubbard S.S."/>
            <person name="Banfield J.F."/>
        </authorList>
    </citation>
    <scope>NUCLEOTIDE SEQUENCE [LARGE SCALE GENOMIC DNA]</scope>
</reference>
<protein>
    <recommendedName>
        <fullName evidence="1">Transposase IS200-like domain-containing protein</fullName>
    </recommendedName>
</protein>
<proteinExistence type="predicted"/>
<dbReference type="GO" id="GO:0004803">
    <property type="term" value="F:transposase activity"/>
    <property type="evidence" value="ECO:0007669"/>
    <property type="project" value="InterPro"/>
</dbReference>
<dbReference type="Gene3D" id="3.30.70.1290">
    <property type="entry name" value="Transposase IS200-like"/>
    <property type="match status" value="1"/>
</dbReference>
<evidence type="ECO:0000259" key="1">
    <source>
        <dbReference type="SMART" id="SM01321"/>
    </source>
</evidence>
<dbReference type="PANTHER" id="PTHR34322">
    <property type="entry name" value="TRANSPOSASE, Y1_TNP DOMAIN-CONTAINING"/>
    <property type="match status" value="1"/>
</dbReference>
<dbReference type="InterPro" id="IPR002686">
    <property type="entry name" value="Transposase_17"/>
</dbReference>
<dbReference type="GO" id="GO:0003677">
    <property type="term" value="F:DNA binding"/>
    <property type="evidence" value="ECO:0007669"/>
    <property type="project" value="InterPro"/>
</dbReference>
<comment type="caution">
    <text evidence="2">The sequence shown here is derived from an EMBL/GenBank/DDBJ whole genome shotgun (WGS) entry which is preliminary data.</text>
</comment>
<dbReference type="SMART" id="SM01321">
    <property type="entry name" value="Y1_Tnp"/>
    <property type="match status" value="1"/>
</dbReference>
<dbReference type="SUPFAM" id="SSF143422">
    <property type="entry name" value="Transposase IS200-like"/>
    <property type="match status" value="1"/>
</dbReference>
<dbReference type="InterPro" id="IPR036515">
    <property type="entry name" value="Transposase_17_sf"/>
</dbReference>
<dbReference type="Proteomes" id="UP000178374">
    <property type="component" value="Unassembled WGS sequence"/>
</dbReference>
<accession>A0A1F6W503</accession>
<dbReference type="AlphaFoldDB" id="A0A1F6W503"/>
<name>A0A1F6W503_9BACT</name>
<dbReference type="GO" id="GO:0006313">
    <property type="term" value="P:DNA transposition"/>
    <property type="evidence" value="ECO:0007669"/>
    <property type="project" value="InterPro"/>
</dbReference>
<dbReference type="EMBL" id="MFUA01000015">
    <property type="protein sequence ID" value="OGI77017.1"/>
    <property type="molecule type" value="Genomic_DNA"/>
</dbReference>
<gene>
    <name evidence="2" type="ORF">A3B85_00790</name>
</gene>
<dbReference type="STRING" id="1801750.A3B85_00790"/>
<evidence type="ECO:0000313" key="3">
    <source>
        <dbReference type="Proteomes" id="UP000178374"/>
    </source>
</evidence>
<dbReference type="PANTHER" id="PTHR34322:SF2">
    <property type="entry name" value="TRANSPOSASE IS200-LIKE DOMAIN-CONTAINING PROTEIN"/>
    <property type="match status" value="1"/>
</dbReference>